<dbReference type="RefSeq" id="WP_062534388.1">
    <property type="nucleotide sequence ID" value="NZ_DF970144.1"/>
</dbReference>
<feature type="domain" description="Lnb N-terminal periplasmic" evidence="3">
    <location>
        <begin position="35"/>
        <end position="175"/>
    </location>
</feature>
<evidence type="ECO:0000313" key="6">
    <source>
        <dbReference type="Proteomes" id="UP000253740"/>
    </source>
</evidence>
<feature type="transmembrane region" description="Helical" evidence="1">
    <location>
        <begin position="298"/>
        <end position="324"/>
    </location>
</feature>
<evidence type="ECO:0000259" key="3">
    <source>
        <dbReference type="Pfam" id="PF13387"/>
    </source>
</evidence>
<feature type="domain" description="Lnb-like transmembrane" evidence="4">
    <location>
        <begin position="309"/>
        <end position="378"/>
    </location>
</feature>
<dbReference type="Pfam" id="PF13387">
    <property type="entry name" value="Lnb_N"/>
    <property type="match status" value="1"/>
</dbReference>
<dbReference type="OrthoDB" id="319167at2"/>
<proteinExistence type="predicted"/>
<dbReference type="Proteomes" id="UP000253740">
    <property type="component" value="Unassembled WGS sequence"/>
</dbReference>
<keyword evidence="1" id="KW-1133">Transmembrane helix</keyword>
<feature type="transmembrane region" description="Helical" evidence="1">
    <location>
        <begin position="366"/>
        <end position="387"/>
    </location>
</feature>
<feature type="transmembrane region" description="Helical" evidence="1">
    <location>
        <begin position="393"/>
        <end position="410"/>
    </location>
</feature>
<keyword evidence="1" id="KW-0472">Membrane</keyword>
<dbReference type="InterPro" id="IPR057436">
    <property type="entry name" value="5TMH_Lnb"/>
</dbReference>
<sequence>MRRERLTRALRRAAALLLALALLPQARAGIVDAPGDALEIALVTYGPGAIYWERFGHDAIEVRDTASGEAVAFNYGVFDFEQENFLLNFARGYMIYRMDAVPAAADAAYYASEGRRVTRQTLALTPAQRAALRDFLLWNVQPAHTRYRYEYFTDNCTTRVRDALDRVLGGAIHRQTQAPSHGFTYRMHTDRLLAPQPALMLLVDLGLGPDADRRLSYWDESFVPMVLMRVLREVQVPDGHGGTQPLVMRETQLDAGRLPAPPALPPDLRLPFLIAALLLGGGLAWAGHRAPVSRGARLAFACGGALYASLAGAAGLFMTLLWTVTEHRYAWANENLLLFDPLALLLVPALLRLARAGARSSRFARALAALFALAAGFALFSKILPWFVQQNLAWIELGLALNLALAYGLWRRR</sequence>
<dbReference type="EMBL" id="DF970144">
    <property type="protein sequence ID" value="GAP65000.1"/>
    <property type="molecule type" value="Genomic_DNA"/>
</dbReference>
<evidence type="ECO:0000256" key="1">
    <source>
        <dbReference type="SAM" id="Phobius"/>
    </source>
</evidence>
<feature type="signal peptide" evidence="2">
    <location>
        <begin position="1"/>
        <end position="28"/>
    </location>
</feature>
<keyword evidence="2" id="KW-0732">Signal</keyword>
<keyword evidence="6" id="KW-1185">Reference proteome</keyword>
<gene>
    <name evidence="5" type="ORF">MBSD_n0288</name>
</gene>
<feature type="chain" id="PRO_5005514914" evidence="2">
    <location>
        <begin position="29"/>
        <end position="413"/>
    </location>
</feature>
<dbReference type="AlphaFoldDB" id="A0A0K8QJ82"/>
<evidence type="ECO:0000256" key="2">
    <source>
        <dbReference type="SAM" id="SignalP"/>
    </source>
</evidence>
<keyword evidence="1" id="KW-0812">Transmembrane</keyword>
<evidence type="ECO:0000313" key="5">
    <source>
        <dbReference type="EMBL" id="GAP65000.1"/>
    </source>
</evidence>
<feature type="transmembrane region" description="Helical" evidence="1">
    <location>
        <begin position="268"/>
        <end position="286"/>
    </location>
</feature>
<name>A0A0K8QJ82_9GAMM</name>
<evidence type="ECO:0000259" key="4">
    <source>
        <dbReference type="Pfam" id="PF25221"/>
    </source>
</evidence>
<dbReference type="Pfam" id="PF25221">
    <property type="entry name" value="5TMH_Lnb"/>
    <property type="match status" value="1"/>
</dbReference>
<dbReference type="STRING" id="1475481.GCA_000953855_00290"/>
<protein>
    <submittedName>
        <fullName evidence="5">Uncharacterized protein</fullName>
    </submittedName>
</protein>
<feature type="transmembrane region" description="Helical" evidence="1">
    <location>
        <begin position="336"/>
        <end position="354"/>
    </location>
</feature>
<accession>A0A0K8QJ82</accession>
<dbReference type="InterPro" id="IPR025178">
    <property type="entry name" value="Lnb_N"/>
</dbReference>
<organism evidence="5">
    <name type="scientific">Mizugakiibacter sediminis</name>
    <dbReference type="NCBI Taxonomy" id="1475481"/>
    <lineage>
        <taxon>Bacteria</taxon>
        <taxon>Pseudomonadati</taxon>
        <taxon>Pseudomonadota</taxon>
        <taxon>Gammaproteobacteria</taxon>
        <taxon>Lysobacterales</taxon>
        <taxon>Rhodanobacteraceae</taxon>
        <taxon>Mizugakiibacter</taxon>
    </lineage>
</organism>
<reference evidence="5" key="1">
    <citation type="submission" date="2015-08" db="EMBL/GenBank/DDBJ databases">
        <title>Complete DNA Sequence of Pseudomonas syringae pv. actinidiae, the Causal Agent of Kiwifruit Canker Disease.</title>
        <authorList>
            <person name="Rikkerink E.H.A."/>
            <person name="Fineran P.C."/>
        </authorList>
    </citation>
    <scope>NUCLEOTIDE SEQUENCE</scope>
    <source>
        <strain evidence="5">SkMP5</strain>
    </source>
</reference>